<dbReference type="Proteomes" id="UP000315353">
    <property type="component" value="Unassembled WGS sequence"/>
</dbReference>
<evidence type="ECO:0000313" key="1">
    <source>
        <dbReference type="EMBL" id="APT87796.1"/>
    </source>
</evidence>
<dbReference type="Gene3D" id="3.30.2010.20">
    <property type="match status" value="1"/>
</dbReference>
<dbReference type="InterPro" id="IPR038555">
    <property type="entry name" value="Zincin_1_sf"/>
</dbReference>
<name>A0A1L7CPL0_CORFL</name>
<evidence type="ECO:0000313" key="3">
    <source>
        <dbReference type="Proteomes" id="UP000185479"/>
    </source>
</evidence>
<dbReference type="EMBL" id="BJNB01000040">
    <property type="protein sequence ID" value="GEB98572.1"/>
    <property type="molecule type" value="Genomic_DNA"/>
</dbReference>
<organism evidence="1 3">
    <name type="scientific">Corynebacterium flavescens</name>
    <dbReference type="NCBI Taxonomy" id="28028"/>
    <lineage>
        <taxon>Bacteria</taxon>
        <taxon>Bacillati</taxon>
        <taxon>Actinomycetota</taxon>
        <taxon>Actinomycetes</taxon>
        <taxon>Mycobacteriales</taxon>
        <taxon>Corynebacteriaceae</taxon>
        <taxon>Corynebacterium</taxon>
    </lineage>
</organism>
<dbReference type="STRING" id="28028.CFLV_11970"/>
<protein>
    <submittedName>
        <fullName evidence="1">Uncharacterized protein</fullName>
    </submittedName>
</protein>
<dbReference type="Proteomes" id="UP000185479">
    <property type="component" value="Chromosome"/>
</dbReference>
<dbReference type="AlphaFoldDB" id="A0A1L7CPL0"/>
<dbReference type="GeneID" id="82881383"/>
<dbReference type="SUPFAM" id="SSF55486">
    <property type="entry name" value="Metalloproteases ('zincins'), catalytic domain"/>
    <property type="match status" value="1"/>
</dbReference>
<reference evidence="1 3" key="1">
    <citation type="submission" date="2014-08" db="EMBL/GenBank/DDBJ databases">
        <title>Complete genome sequence of Corynebacterium flavescens OJ8(T)(=DSM 20296(T)), isolated from cheese.</title>
        <authorList>
            <person name="Ruckert C."/>
            <person name="Albersmeier A."/>
            <person name="Winkler A."/>
            <person name="Kalinowski J."/>
        </authorList>
    </citation>
    <scope>NUCLEOTIDE SEQUENCE [LARGE SCALE GENOMIC DNA]</scope>
    <source>
        <strain evidence="1 3">OJ8</strain>
    </source>
</reference>
<dbReference type="KEGG" id="cfc:CFLV_11970"/>
<sequence>MVHVSEERFDEMLNDALDKIPEEFVRRMRNLVILVEDYNPEQPNLLGLYEGVALTHRTFDHTGHLPDAITIYRGALQDWCSTEEELARQVEVTVFHEFGHYFGFEEEELHALGWG</sequence>
<dbReference type="Pfam" id="PF06262">
    <property type="entry name" value="Zincin_1"/>
    <property type="match status" value="1"/>
</dbReference>
<dbReference type="CDD" id="cd12952">
    <property type="entry name" value="MMP_ACEL2062"/>
    <property type="match status" value="1"/>
</dbReference>
<dbReference type="InterPro" id="IPR010428">
    <property type="entry name" value="Zincin_1"/>
</dbReference>
<dbReference type="RefSeq" id="WP_075730712.1">
    <property type="nucleotide sequence ID" value="NZ_BJNB01000040.1"/>
</dbReference>
<accession>A0A1L7CPL0</accession>
<reference evidence="2 4" key="2">
    <citation type="submission" date="2019-06" db="EMBL/GenBank/DDBJ databases">
        <title>Whole genome shotgun sequence of Corynebacterium flavescens NBRC 14136.</title>
        <authorList>
            <person name="Hosoyama A."/>
            <person name="Uohara A."/>
            <person name="Ohji S."/>
            <person name="Ichikawa N."/>
        </authorList>
    </citation>
    <scope>NUCLEOTIDE SEQUENCE [LARGE SCALE GENOMIC DNA]</scope>
    <source>
        <strain evidence="2 4">NBRC 14136</strain>
    </source>
</reference>
<dbReference type="EMBL" id="CP009246">
    <property type="protein sequence ID" value="APT87796.1"/>
    <property type="molecule type" value="Genomic_DNA"/>
</dbReference>
<dbReference type="OrthoDB" id="9806895at2"/>
<evidence type="ECO:0000313" key="4">
    <source>
        <dbReference type="Proteomes" id="UP000315353"/>
    </source>
</evidence>
<gene>
    <name evidence="2" type="ORF">CFL01nite_20670</name>
    <name evidence="1" type="ORF">CFLV_11970</name>
</gene>
<evidence type="ECO:0000313" key="2">
    <source>
        <dbReference type="EMBL" id="GEB98572.1"/>
    </source>
</evidence>
<proteinExistence type="predicted"/>
<keyword evidence="3" id="KW-1185">Reference proteome</keyword>